<feature type="domain" description="CR-type" evidence="20">
    <location>
        <begin position="132"/>
        <end position="216"/>
    </location>
</feature>
<evidence type="ECO:0000256" key="9">
    <source>
        <dbReference type="ARBA" id="ARBA00022843"/>
    </source>
</evidence>
<dbReference type="SUPFAM" id="SSF49493">
    <property type="entry name" value="HSP40/DnaJ peptide-binding domain"/>
    <property type="match status" value="2"/>
</dbReference>
<evidence type="ECO:0000256" key="3">
    <source>
        <dbReference type="ARBA" id="ARBA00022499"/>
    </source>
</evidence>
<protein>
    <recommendedName>
        <fullName evidence="16">DnaJ homolog subfamily A member 2</fullName>
    </recommendedName>
</protein>
<dbReference type="InterPro" id="IPR036869">
    <property type="entry name" value="J_dom_sf"/>
</dbReference>
<dbReference type="InterPro" id="IPR002939">
    <property type="entry name" value="DnaJ_C"/>
</dbReference>
<evidence type="ECO:0000259" key="19">
    <source>
        <dbReference type="PROSITE" id="PS50076"/>
    </source>
</evidence>
<keyword evidence="2" id="KW-0488">Methylation</keyword>
<dbReference type="FunFam" id="2.60.260.20:FF:000068">
    <property type="entry name" value="Chaperone protein dnaJ 3"/>
    <property type="match status" value="1"/>
</dbReference>
<dbReference type="HAMAP" id="MF_01152">
    <property type="entry name" value="DnaJ"/>
    <property type="match status" value="1"/>
</dbReference>
<keyword evidence="14" id="KW-0636">Prenylation</keyword>
<keyword evidence="8 17" id="KW-0862">Zinc</keyword>
<feature type="domain" description="J" evidence="19">
    <location>
        <begin position="8"/>
        <end position="70"/>
    </location>
</feature>
<keyword evidence="13" id="KW-0449">Lipoprotein</keyword>
<dbReference type="GO" id="GO:0009408">
    <property type="term" value="P:response to heat"/>
    <property type="evidence" value="ECO:0007669"/>
    <property type="project" value="InterPro"/>
</dbReference>
<dbReference type="GO" id="GO:0016020">
    <property type="term" value="C:membrane"/>
    <property type="evidence" value="ECO:0007669"/>
    <property type="project" value="UniProtKB-SubCell"/>
</dbReference>
<gene>
    <name evidence="21" type="primary">DNAJA2</name>
    <name evidence="21" type="ORF">N1851_024599</name>
</gene>
<accession>A0AA47MEK8</accession>
<evidence type="ECO:0000256" key="1">
    <source>
        <dbReference type="ARBA" id="ARBA00004635"/>
    </source>
</evidence>
<dbReference type="Proteomes" id="UP001174136">
    <property type="component" value="Unassembled WGS sequence"/>
</dbReference>
<keyword evidence="10" id="KW-0007">Acetylation</keyword>
<evidence type="ECO:0000256" key="7">
    <source>
        <dbReference type="ARBA" id="ARBA00022771"/>
    </source>
</evidence>
<dbReference type="GO" id="GO:0030544">
    <property type="term" value="F:Hsp70 protein binding"/>
    <property type="evidence" value="ECO:0007669"/>
    <property type="project" value="InterPro"/>
</dbReference>
<comment type="function">
    <text evidence="15">Co-chaperone of Hsc70. Stimulates ATP hydrolysis and the folding of unfolded proteins mediated by HSPA1A/B (in vitro).</text>
</comment>
<dbReference type="FunFam" id="1.10.287.110:FF:000016">
    <property type="entry name" value="DnaJ (Hsp40) homolog, subfamily A, member 2"/>
    <property type="match status" value="1"/>
</dbReference>
<dbReference type="AlphaFoldDB" id="A0AA47MEK8"/>
<keyword evidence="5 17" id="KW-0479">Metal-binding</keyword>
<dbReference type="PROSITE" id="PS51188">
    <property type="entry name" value="ZF_CR"/>
    <property type="match status" value="1"/>
</dbReference>
<evidence type="ECO:0000313" key="21">
    <source>
        <dbReference type="EMBL" id="KAK0138863.1"/>
    </source>
</evidence>
<dbReference type="InterPro" id="IPR008971">
    <property type="entry name" value="HSP40/DnaJ_pept-bd"/>
</dbReference>
<dbReference type="PRINTS" id="PR00625">
    <property type="entry name" value="JDOMAIN"/>
</dbReference>
<evidence type="ECO:0000256" key="12">
    <source>
        <dbReference type="ARBA" id="ARBA00023186"/>
    </source>
</evidence>
<evidence type="ECO:0000256" key="8">
    <source>
        <dbReference type="ARBA" id="ARBA00022833"/>
    </source>
</evidence>
<dbReference type="InterPro" id="IPR001623">
    <property type="entry name" value="DnaJ_domain"/>
</dbReference>
<evidence type="ECO:0000256" key="10">
    <source>
        <dbReference type="ARBA" id="ARBA00022990"/>
    </source>
</evidence>
<dbReference type="SMART" id="SM00271">
    <property type="entry name" value="DnaJ"/>
    <property type="match status" value="1"/>
</dbReference>
<evidence type="ECO:0000256" key="6">
    <source>
        <dbReference type="ARBA" id="ARBA00022737"/>
    </source>
</evidence>
<dbReference type="InterPro" id="IPR044713">
    <property type="entry name" value="DNJA1/2-like"/>
</dbReference>
<dbReference type="Pfam" id="PF00226">
    <property type="entry name" value="DnaJ"/>
    <property type="match status" value="1"/>
</dbReference>
<keyword evidence="7 17" id="KW-0863">Zinc-finger</keyword>
<dbReference type="Pfam" id="PF01556">
    <property type="entry name" value="DnaJ_C"/>
    <property type="match status" value="1"/>
</dbReference>
<keyword evidence="4" id="KW-0597">Phosphoprotein</keyword>
<feature type="zinc finger region" description="CR-type" evidence="17">
    <location>
        <begin position="132"/>
        <end position="216"/>
    </location>
</feature>
<sequence length="429" mass="47396">MANVVDTKLYDILGVSPTATENELKKAYRKLAKEYHPDKNPDAGDKFKEISFAYEVLTNPEKKELYDRYGEQGLREGGGGGPGMDDIFSHIFGGGLFGFMGGQGRGGRNGGRRRGEDMVHPLKVSLEDLYNGKTTKLQLSKNVLCSSCNGQGGKAGAVQKCVACRGRGMRIMIRQLAPGMVQQMQSVCTDCSGEGEVINEKDRCKKCEGQKVCKENKLLEVHVDKGMKHSQKITFSGEADQAPNTEPGDIVLVLQEKEHEDFNREGSDLHMTQRIGLVEALCGFQITVTHLDGRQLLVKCPPGKVIEPACIRVVKGEGMPQYRNPFEKGDLFIKFDVQFPDNNWINPEKLVYHIFHETWSELVTVPQELEDLLPARAENPVISADAEEVELIDYDRAQGSGSGARREAYNDSSDEEGGHHGPGVQCAHQ</sequence>
<dbReference type="Pfam" id="PF00684">
    <property type="entry name" value="DnaJ_CXXCXGXG"/>
    <property type="match status" value="1"/>
</dbReference>
<evidence type="ECO:0000256" key="17">
    <source>
        <dbReference type="PROSITE-ProRule" id="PRU00546"/>
    </source>
</evidence>
<keyword evidence="9" id="KW-0832">Ubl conjugation</keyword>
<evidence type="ECO:0000256" key="16">
    <source>
        <dbReference type="ARBA" id="ARBA00070652"/>
    </source>
</evidence>
<dbReference type="Gene3D" id="1.10.287.110">
    <property type="entry name" value="DnaJ domain"/>
    <property type="match status" value="1"/>
</dbReference>
<keyword evidence="6" id="KW-0677">Repeat</keyword>
<evidence type="ECO:0000256" key="13">
    <source>
        <dbReference type="ARBA" id="ARBA00023288"/>
    </source>
</evidence>
<evidence type="ECO:0000256" key="11">
    <source>
        <dbReference type="ARBA" id="ARBA00023136"/>
    </source>
</evidence>
<comment type="caution">
    <text evidence="21">The sequence shown here is derived from an EMBL/GenBank/DDBJ whole genome shotgun (WGS) entry which is preliminary data.</text>
</comment>
<dbReference type="CDD" id="cd06257">
    <property type="entry name" value="DnaJ"/>
    <property type="match status" value="1"/>
</dbReference>
<keyword evidence="12" id="KW-0143">Chaperone</keyword>
<evidence type="ECO:0000256" key="2">
    <source>
        <dbReference type="ARBA" id="ARBA00022481"/>
    </source>
</evidence>
<reference evidence="21" key="1">
    <citation type="journal article" date="2023" name="Front. Mar. Sci.">
        <title>A new Merluccius polli reference genome to investigate the effects of global change in West African waters.</title>
        <authorList>
            <person name="Mateo J.L."/>
            <person name="Blanco-Fernandez C."/>
            <person name="Garcia-Vazquez E."/>
            <person name="Machado-Schiaffino G."/>
        </authorList>
    </citation>
    <scope>NUCLEOTIDE SEQUENCE</scope>
    <source>
        <strain evidence="21">C29</strain>
        <tissue evidence="21">Fin</tissue>
    </source>
</reference>
<organism evidence="21 22">
    <name type="scientific">Merluccius polli</name>
    <name type="common">Benguela hake</name>
    <name type="synonym">Merluccius cadenati</name>
    <dbReference type="NCBI Taxonomy" id="89951"/>
    <lineage>
        <taxon>Eukaryota</taxon>
        <taxon>Metazoa</taxon>
        <taxon>Chordata</taxon>
        <taxon>Craniata</taxon>
        <taxon>Vertebrata</taxon>
        <taxon>Euteleostomi</taxon>
        <taxon>Actinopterygii</taxon>
        <taxon>Neopterygii</taxon>
        <taxon>Teleostei</taxon>
        <taxon>Neoteleostei</taxon>
        <taxon>Acanthomorphata</taxon>
        <taxon>Zeiogadaria</taxon>
        <taxon>Gadariae</taxon>
        <taxon>Gadiformes</taxon>
        <taxon>Gadoidei</taxon>
        <taxon>Merlucciidae</taxon>
        <taxon>Merluccius</taxon>
    </lineage>
</organism>
<dbReference type="GO" id="GO:0008270">
    <property type="term" value="F:zinc ion binding"/>
    <property type="evidence" value="ECO:0007669"/>
    <property type="project" value="UniProtKB-KW"/>
</dbReference>
<dbReference type="SUPFAM" id="SSF46565">
    <property type="entry name" value="Chaperone J-domain"/>
    <property type="match status" value="1"/>
</dbReference>
<evidence type="ECO:0000256" key="4">
    <source>
        <dbReference type="ARBA" id="ARBA00022553"/>
    </source>
</evidence>
<dbReference type="InterPro" id="IPR012724">
    <property type="entry name" value="DnaJ"/>
</dbReference>
<dbReference type="PROSITE" id="PS00636">
    <property type="entry name" value="DNAJ_1"/>
    <property type="match status" value="1"/>
</dbReference>
<dbReference type="Gene3D" id="2.10.230.10">
    <property type="entry name" value="Heat shock protein DnaJ, cysteine-rich domain"/>
    <property type="match status" value="1"/>
</dbReference>
<dbReference type="FunFam" id="2.60.260.20:FF:000003">
    <property type="entry name" value="DnaJ subfamily A member 2"/>
    <property type="match status" value="1"/>
</dbReference>
<evidence type="ECO:0000256" key="14">
    <source>
        <dbReference type="ARBA" id="ARBA00023289"/>
    </source>
</evidence>
<dbReference type="CDD" id="cd10747">
    <property type="entry name" value="DnaJ_C"/>
    <property type="match status" value="1"/>
</dbReference>
<dbReference type="GO" id="GO:0051082">
    <property type="term" value="F:unfolded protein binding"/>
    <property type="evidence" value="ECO:0007669"/>
    <property type="project" value="InterPro"/>
</dbReference>
<dbReference type="InterPro" id="IPR036410">
    <property type="entry name" value="HSP_DnaJ_Cys-rich_dom_sf"/>
</dbReference>
<dbReference type="Gene3D" id="2.60.260.20">
    <property type="entry name" value="Urease metallochaperone UreE, N-terminal domain"/>
    <property type="match status" value="2"/>
</dbReference>
<evidence type="ECO:0000313" key="22">
    <source>
        <dbReference type="Proteomes" id="UP001174136"/>
    </source>
</evidence>
<evidence type="ECO:0000259" key="20">
    <source>
        <dbReference type="PROSITE" id="PS51188"/>
    </source>
</evidence>
<proteinExistence type="inferred from homology"/>
<feature type="region of interest" description="Disordered" evidence="18">
    <location>
        <begin position="393"/>
        <end position="429"/>
    </location>
</feature>
<dbReference type="GO" id="GO:0006457">
    <property type="term" value="P:protein folding"/>
    <property type="evidence" value="ECO:0007669"/>
    <property type="project" value="InterPro"/>
</dbReference>
<evidence type="ECO:0000256" key="5">
    <source>
        <dbReference type="ARBA" id="ARBA00022723"/>
    </source>
</evidence>
<dbReference type="GO" id="GO:0005524">
    <property type="term" value="F:ATP binding"/>
    <property type="evidence" value="ECO:0007669"/>
    <property type="project" value="InterPro"/>
</dbReference>
<keyword evidence="11" id="KW-0472">Membrane</keyword>
<evidence type="ECO:0000256" key="15">
    <source>
        <dbReference type="ARBA" id="ARBA00053182"/>
    </source>
</evidence>
<evidence type="ECO:0000256" key="18">
    <source>
        <dbReference type="SAM" id="MobiDB-lite"/>
    </source>
</evidence>
<dbReference type="PROSITE" id="PS50076">
    <property type="entry name" value="DNAJ_2"/>
    <property type="match status" value="1"/>
</dbReference>
<dbReference type="SUPFAM" id="SSF57938">
    <property type="entry name" value="DnaJ/Hsp40 cysteine-rich domain"/>
    <property type="match status" value="1"/>
</dbReference>
<dbReference type="PANTHER" id="PTHR43888">
    <property type="entry name" value="DNAJ-LIKE-2, ISOFORM A-RELATED"/>
    <property type="match status" value="1"/>
</dbReference>
<dbReference type="EMBL" id="JAOPHQ010004566">
    <property type="protein sequence ID" value="KAK0138863.1"/>
    <property type="molecule type" value="Genomic_DNA"/>
</dbReference>
<name>A0AA47MEK8_MERPO</name>
<dbReference type="InterPro" id="IPR001305">
    <property type="entry name" value="HSP_DnaJ_Cys-rich_dom"/>
</dbReference>
<comment type="subcellular location">
    <subcellularLocation>
        <location evidence="1">Membrane</location>
        <topology evidence="1">Lipid-anchor</topology>
    </subcellularLocation>
</comment>
<keyword evidence="3" id="KW-1017">Isopeptide bond</keyword>
<keyword evidence="22" id="KW-1185">Reference proteome</keyword>
<dbReference type="FunFam" id="2.10.230.10:FF:000005">
    <property type="entry name" value="DnaJ homolog subfamily A member 1"/>
    <property type="match status" value="1"/>
</dbReference>
<dbReference type="InterPro" id="IPR018253">
    <property type="entry name" value="DnaJ_domain_CS"/>
</dbReference>
<dbReference type="CDD" id="cd10719">
    <property type="entry name" value="DnaJ_zf"/>
    <property type="match status" value="1"/>
</dbReference>